<keyword evidence="10" id="KW-0393">Immunoglobulin domain</keyword>
<evidence type="ECO:0000256" key="10">
    <source>
        <dbReference type="ARBA" id="ARBA00023319"/>
    </source>
</evidence>
<proteinExistence type="predicted"/>
<keyword evidence="5 11" id="KW-1133">Transmembrane helix</keyword>
<keyword evidence="7" id="KW-1015">Disulfide bond</keyword>
<dbReference type="InterPro" id="IPR036179">
    <property type="entry name" value="Ig-like_dom_sf"/>
</dbReference>
<evidence type="ECO:0000256" key="4">
    <source>
        <dbReference type="ARBA" id="ARBA00022729"/>
    </source>
</evidence>
<evidence type="ECO:0000256" key="8">
    <source>
        <dbReference type="ARBA" id="ARBA00023170"/>
    </source>
</evidence>
<dbReference type="InterPro" id="IPR003597">
    <property type="entry name" value="Ig_C1-set"/>
</dbReference>
<evidence type="ECO:0000256" key="9">
    <source>
        <dbReference type="ARBA" id="ARBA00023180"/>
    </source>
</evidence>
<dbReference type="GO" id="GO:0042130">
    <property type="term" value="P:negative regulation of T cell proliferation"/>
    <property type="evidence" value="ECO:0007669"/>
    <property type="project" value="TreeGrafter"/>
</dbReference>
<dbReference type="GO" id="GO:0009897">
    <property type="term" value="C:external side of plasma membrane"/>
    <property type="evidence" value="ECO:0007669"/>
    <property type="project" value="TreeGrafter"/>
</dbReference>
<evidence type="ECO:0000256" key="5">
    <source>
        <dbReference type="ARBA" id="ARBA00022989"/>
    </source>
</evidence>
<dbReference type="InterPro" id="IPR013783">
    <property type="entry name" value="Ig-like_fold"/>
</dbReference>
<evidence type="ECO:0000313" key="15">
    <source>
        <dbReference type="Proteomes" id="UP000694620"/>
    </source>
</evidence>
<evidence type="ECO:0000259" key="13">
    <source>
        <dbReference type="PROSITE" id="PS50835"/>
    </source>
</evidence>
<dbReference type="Gene3D" id="2.60.40.10">
    <property type="entry name" value="Immunoglobulins"/>
    <property type="match status" value="2"/>
</dbReference>
<evidence type="ECO:0000256" key="12">
    <source>
        <dbReference type="SAM" id="SignalP"/>
    </source>
</evidence>
<dbReference type="InterPro" id="IPR013106">
    <property type="entry name" value="Ig_V-set"/>
</dbReference>
<keyword evidence="6 11" id="KW-0472">Membrane</keyword>
<feature type="domain" description="Ig-like" evidence="13">
    <location>
        <begin position="227"/>
        <end position="307"/>
    </location>
</feature>
<accession>A0A8C4SKC6</accession>
<dbReference type="GO" id="GO:0042102">
    <property type="term" value="P:positive regulation of T cell proliferation"/>
    <property type="evidence" value="ECO:0007669"/>
    <property type="project" value="TreeGrafter"/>
</dbReference>
<dbReference type="PANTHER" id="PTHR25466">
    <property type="entry name" value="T-LYMPHOCYTE ACTIVATION ANTIGEN"/>
    <property type="match status" value="1"/>
</dbReference>
<evidence type="ECO:0000256" key="7">
    <source>
        <dbReference type="ARBA" id="ARBA00023157"/>
    </source>
</evidence>
<name>A0A8C4SKC6_ERPCA</name>
<comment type="subcellular location">
    <subcellularLocation>
        <location evidence="1">Cell membrane</location>
        <topology evidence="1">Single-pass type I membrane protein</topology>
    </subcellularLocation>
</comment>
<keyword evidence="9" id="KW-0325">Glycoprotein</keyword>
<dbReference type="InterPro" id="IPR007110">
    <property type="entry name" value="Ig-like_dom"/>
</dbReference>
<dbReference type="AlphaFoldDB" id="A0A8C4SKC6"/>
<feature type="signal peptide" evidence="12">
    <location>
        <begin position="1"/>
        <end position="16"/>
    </location>
</feature>
<keyword evidence="2" id="KW-1003">Cell membrane</keyword>
<keyword evidence="8" id="KW-0675">Receptor</keyword>
<evidence type="ECO:0000313" key="14">
    <source>
        <dbReference type="Ensembl" id="ENSECRP00000018447.1"/>
    </source>
</evidence>
<feature type="domain" description="Ig-like" evidence="13">
    <location>
        <begin position="12"/>
        <end position="125"/>
    </location>
</feature>
<dbReference type="InterPro" id="IPR003599">
    <property type="entry name" value="Ig_sub"/>
</dbReference>
<dbReference type="InterPro" id="IPR051713">
    <property type="entry name" value="T-cell_Activation_Regulation"/>
</dbReference>
<dbReference type="Ensembl" id="ENSECRT00000018819.1">
    <property type="protein sequence ID" value="ENSECRP00000018447.1"/>
    <property type="gene ID" value="ENSECRG00000012347.1"/>
</dbReference>
<organism evidence="14 15">
    <name type="scientific">Erpetoichthys calabaricus</name>
    <name type="common">Rope fish</name>
    <name type="synonym">Calamoichthys calabaricus</name>
    <dbReference type="NCBI Taxonomy" id="27687"/>
    <lineage>
        <taxon>Eukaryota</taxon>
        <taxon>Metazoa</taxon>
        <taxon>Chordata</taxon>
        <taxon>Craniata</taxon>
        <taxon>Vertebrata</taxon>
        <taxon>Euteleostomi</taxon>
        <taxon>Actinopterygii</taxon>
        <taxon>Polypteriformes</taxon>
        <taxon>Polypteridae</taxon>
        <taxon>Erpetoichthys</taxon>
    </lineage>
</organism>
<reference evidence="14" key="2">
    <citation type="submission" date="2025-08" db="UniProtKB">
        <authorList>
            <consortium name="Ensembl"/>
        </authorList>
    </citation>
    <scope>IDENTIFICATION</scope>
</reference>
<feature type="chain" id="PRO_5034116870" evidence="12">
    <location>
        <begin position="17"/>
        <end position="359"/>
    </location>
</feature>
<dbReference type="SUPFAM" id="SSF48726">
    <property type="entry name" value="Immunoglobulin"/>
    <property type="match status" value="2"/>
</dbReference>
<dbReference type="GO" id="GO:0006955">
    <property type="term" value="P:immune response"/>
    <property type="evidence" value="ECO:0007669"/>
    <property type="project" value="TreeGrafter"/>
</dbReference>
<dbReference type="Pfam" id="PF07686">
    <property type="entry name" value="V-set"/>
    <property type="match status" value="1"/>
</dbReference>
<dbReference type="SMART" id="SM00409">
    <property type="entry name" value="IG"/>
    <property type="match status" value="1"/>
</dbReference>
<dbReference type="Pfam" id="PF07654">
    <property type="entry name" value="C1-set"/>
    <property type="match status" value="1"/>
</dbReference>
<keyword evidence="4 12" id="KW-0732">Signal</keyword>
<evidence type="ECO:0000256" key="2">
    <source>
        <dbReference type="ARBA" id="ARBA00022475"/>
    </source>
</evidence>
<dbReference type="GO" id="GO:0071222">
    <property type="term" value="P:cellular response to lipopolysaccharide"/>
    <property type="evidence" value="ECO:0007669"/>
    <property type="project" value="TreeGrafter"/>
</dbReference>
<evidence type="ECO:0000256" key="3">
    <source>
        <dbReference type="ARBA" id="ARBA00022692"/>
    </source>
</evidence>
<dbReference type="PROSITE" id="PS50835">
    <property type="entry name" value="IG_LIKE"/>
    <property type="match status" value="3"/>
</dbReference>
<sequence>MWKLIVFTLIIPGSMAIFHTSTRQPEISASLHSDVLLPCVFSLANSKNELKYVIITWKANGVIIAQYMNGEVKASSRAEMLGSELQMGNASLILRNVSLNDKGDYECEVYEVPNLGTVKVSLKVTAAPQVFLNPKVIGFDRPVALECHAVGFYPPGNISVEWWSGSRPLPNQIPLQLYQIQDGSYRTVRHHIYTSFGMVVNDTLSCRVTHESQGGKPIVVPLQVCKPVMTVSPQTVTRGGKHNIVCKLEGCFSNAVISWINKNKSIKQYTCMSTWDCVNIITGEKKMDEFDELFCKAEVEGFDMNITQPVKIINQGGDRCPWITILVLFGVLLIISFCRVCLGVLQKVLMPRVLCITQI</sequence>
<protein>
    <submittedName>
        <fullName evidence="14">Tapasin-related protein-like</fullName>
    </submittedName>
</protein>
<dbReference type="GO" id="GO:0007166">
    <property type="term" value="P:cell surface receptor signaling pathway"/>
    <property type="evidence" value="ECO:0007669"/>
    <property type="project" value="TreeGrafter"/>
</dbReference>
<dbReference type="GeneTree" id="ENSGT00980000202077"/>
<dbReference type="PANTHER" id="PTHR25466:SF14">
    <property type="entry name" value="BUTYROPHILIN SUBFAMILY 2 MEMBER A2-LIKE-RELATED"/>
    <property type="match status" value="1"/>
</dbReference>
<evidence type="ECO:0000256" key="6">
    <source>
        <dbReference type="ARBA" id="ARBA00023136"/>
    </source>
</evidence>
<reference evidence="14" key="3">
    <citation type="submission" date="2025-09" db="UniProtKB">
        <authorList>
            <consortium name="Ensembl"/>
        </authorList>
    </citation>
    <scope>IDENTIFICATION</scope>
</reference>
<feature type="domain" description="Ig-like" evidence="13">
    <location>
        <begin position="128"/>
        <end position="223"/>
    </location>
</feature>
<evidence type="ECO:0000256" key="1">
    <source>
        <dbReference type="ARBA" id="ARBA00004251"/>
    </source>
</evidence>
<keyword evidence="3 11" id="KW-0812">Transmembrane</keyword>
<feature type="transmembrane region" description="Helical" evidence="11">
    <location>
        <begin position="322"/>
        <end position="342"/>
    </location>
</feature>
<dbReference type="GO" id="GO:0031295">
    <property type="term" value="P:T cell costimulation"/>
    <property type="evidence" value="ECO:0007669"/>
    <property type="project" value="TreeGrafter"/>
</dbReference>
<keyword evidence="15" id="KW-1185">Reference proteome</keyword>
<evidence type="ECO:0000256" key="11">
    <source>
        <dbReference type="SAM" id="Phobius"/>
    </source>
</evidence>
<dbReference type="Proteomes" id="UP000694620">
    <property type="component" value="Chromosome 12"/>
</dbReference>
<gene>
    <name evidence="14" type="primary">LOC114663225</name>
</gene>
<reference evidence="14" key="1">
    <citation type="submission" date="2021-06" db="EMBL/GenBank/DDBJ databases">
        <authorList>
            <consortium name="Wellcome Sanger Institute Data Sharing"/>
        </authorList>
    </citation>
    <scope>NUCLEOTIDE SEQUENCE [LARGE SCALE GENOMIC DNA]</scope>
</reference>